<protein>
    <submittedName>
        <fullName evidence="2">Uncharacterized protein</fullName>
    </submittedName>
</protein>
<accession>A0A3N4Q6U1</accession>
<sequence>MYNCVTLFFDLFTKAKVNFIFYFLSFLLLKNCFVQEFFLNGARNKPWQRFSGGITFNIF</sequence>
<reference evidence="2 3" key="1">
    <citation type="submission" date="2018-11" db="EMBL/GenBank/DDBJ databases">
        <title>Chitinophaga lutea sp.nov., isolate from arsenic contaminated soil.</title>
        <authorList>
            <person name="Zong Y."/>
        </authorList>
    </citation>
    <scope>NUCLEOTIDE SEQUENCE [LARGE SCALE GENOMIC DNA]</scope>
    <source>
        <strain evidence="2 3">ZY74</strain>
    </source>
</reference>
<dbReference type="Proteomes" id="UP000278351">
    <property type="component" value="Unassembled WGS sequence"/>
</dbReference>
<comment type="caution">
    <text evidence="2">The sequence shown here is derived from an EMBL/GenBank/DDBJ whole genome shotgun (WGS) entry which is preliminary data.</text>
</comment>
<evidence type="ECO:0000256" key="1">
    <source>
        <dbReference type="SAM" id="Phobius"/>
    </source>
</evidence>
<gene>
    <name evidence="2" type="ORF">EGT74_06900</name>
</gene>
<keyword evidence="1" id="KW-0812">Transmembrane</keyword>
<evidence type="ECO:0000313" key="2">
    <source>
        <dbReference type="EMBL" id="RPE13251.1"/>
    </source>
</evidence>
<dbReference type="AlphaFoldDB" id="A0A3N4Q6U1"/>
<proteinExistence type="predicted"/>
<keyword evidence="1" id="KW-0472">Membrane</keyword>
<dbReference type="EMBL" id="RPDH01000001">
    <property type="protein sequence ID" value="RPE13251.1"/>
    <property type="molecule type" value="Genomic_DNA"/>
</dbReference>
<feature type="transmembrane region" description="Helical" evidence="1">
    <location>
        <begin position="20"/>
        <end position="39"/>
    </location>
</feature>
<keyword evidence="3" id="KW-1185">Reference proteome</keyword>
<keyword evidence="1" id="KW-1133">Transmembrane helix</keyword>
<name>A0A3N4Q6U1_9BACT</name>
<evidence type="ECO:0000313" key="3">
    <source>
        <dbReference type="Proteomes" id="UP000278351"/>
    </source>
</evidence>
<organism evidence="2 3">
    <name type="scientific">Chitinophaga lutea</name>
    <dbReference type="NCBI Taxonomy" id="2488634"/>
    <lineage>
        <taxon>Bacteria</taxon>
        <taxon>Pseudomonadati</taxon>
        <taxon>Bacteroidota</taxon>
        <taxon>Chitinophagia</taxon>
        <taxon>Chitinophagales</taxon>
        <taxon>Chitinophagaceae</taxon>
        <taxon>Chitinophaga</taxon>
    </lineage>
</organism>